<evidence type="ECO:0000256" key="1">
    <source>
        <dbReference type="ARBA" id="ARBA00004496"/>
    </source>
</evidence>
<keyword evidence="7" id="KW-0067">ATP-binding</keyword>
<evidence type="ECO:0000256" key="6">
    <source>
        <dbReference type="ARBA" id="ARBA00022741"/>
    </source>
</evidence>
<keyword evidence="6" id="KW-0547">Nucleotide-binding</keyword>
<dbReference type="InterPro" id="IPR008147">
    <property type="entry name" value="Gln_synt_N"/>
</dbReference>
<dbReference type="InterPro" id="IPR014746">
    <property type="entry name" value="Gln_synth/guanido_kin_cat_dom"/>
</dbReference>
<dbReference type="InterPro" id="IPR050292">
    <property type="entry name" value="Glutamine_Synthetase"/>
</dbReference>
<dbReference type="Gene3D" id="3.30.590.10">
    <property type="entry name" value="Glutamine synthetase/guanido kinase, catalytic domain"/>
    <property type="match status" value="1"/>
</dbReference>
<dbReference type="PROSITE" id="PS00180">
    <property type="entry name" value="GLNA_1"/>
    <property type="match status" value="1"/>
</dbReference>
<dbReference type="EMBL" id="MN740235">
    <property type="protein sequence ID" value="QHT95164.1"/>
    <property type="molecule type" value="Genomic_DNA"/>
</dbReference>
<dbReference type="InterPro" id="IPR027302">
    <property type="entry name" value="Gln_synth_N_conserv_site"/>
</dbReference>
<dbReference type="GO" id="GO:0004356">
    <property type="term" value="F:glutamine synthetase activity"/>
    <property type="evidence" value="ECO:0007669"/>
    <property type="project" value="UniProtKB-EC"/>
</dbReference>
<feature type="domain" description="GS catalytic" evidence="10">
    <location>
        <begin position="97"/>
        <end position="373"/>
    </location>
</feature>
<dbReference type="Gene3D" id="3.10.20.70">
    <property type="entry name" value="Glutamine synthetase, N-terminal domain"/>
    <property type="match status" value="1"/>
</dbReference>
<dbReference type="Pfam" id="PF00120">
    <property type="entry name" value="Gln-synt_C"/>
    <property type="match status" value="1"/>
</dbReference>
<feature type="domain" description="GS beta-grasp" evidence="9">
    <location>
        <begin position="3"/>
        <end position="83"/>
    </location>
</feature>
<evidence type="ECO:0000259" key="9">
    <source>
        <dbReference type="PROSITE" id="PS51986"/>
    </source>
</evidence>
<evidence type="ECO:0000256" key="5">
    <source>
        <dbReference type="ARBA" id="ARBA00022598"/>
    </source>
</evidence>
<proteinExistence type="inferred from homology"/>
<sequence length="373" mass="42590">MTNVICEYIWLDANKNLRSKTNILLNHDPESGFPIWNYDGSSTNQANGKSSEVFIRPIKVTRDPFRREEQAFLVLCDTWIIDKVKSKEKNNIVYIPHKDNTRRQAQITFDNPTTMKEDPWFGLEQEFFFTNKGDNKQAIAMGTSSQSQEFYCGVGHDKIQYREVAEHALNNVLGSESISCTGYNWEVAPGQCEFQIFGQGIDAADSLLLFRYILNRTAEIYKYSIDYHPKPYADYNGSGCHTNYSTMSTRSEGGIDTIKSYISKLEKTHKTHIKNYGSSDNKLRLTGKNETASWEKFTYGVADRSASVRIPTKTFFEKAGYFEDRRPSSNCDPYLVITKLIETTIYDGEVFAISNEDNAIMAQSIHQNDEPNA</sequence>
<dbReference type="SUPFAM" id="SSF54368">
    <property type="entry name" value="Glutamine synthetase, N-terminal domain"/>
    <property type="match status" value="1"/>
</dbReference>
<reference evidence="11" key="1">
    <citation type="journal article" date="2020" name="Nature">
        <title>Giant virus diversity and host interactions through global metagenomics.</title>
        <authorList>
            <person name="Schulz F."/>
            <person name="Roux S."/>
            <person name="Paez-Espino D."/>
            <person name="Jungbluth S."/>
            <person name="Walsh D.A."/>
            <person name="Denef V.J."/>
            <person name="McMahon K.D."/>
            <person name="Konstantinidis K.T."/>
            <person name="Eloe-Fadrosh E.A."/>
            <person name="Kyrpides N.C."/>
            <person name="Woyke T."/>
        </authorList>
    </citation>
    <scope>NUCLEOTIDE SEQUENCE</scope>
    <source>
        <strain evidence="11">GVMAG-M-3300024261-37</strain>
    </source>
</reference>
<dbReference type="SUPFAM" id="SSF55931">
    <property type="entry name" value="Glutamine synthetase/guanido kinase"/>
    <property type="match status" value="1"/>
</dbReference>
<dbReference type="EC" id="6.3.1.2" evidence="3"/>
<dbReference type="PROSITE" id="PS51987">
    <property type="entry name" value="GS_CATALYTIC"/>
    <property type="match status" value="1"/>
</dbReference>
<dbReference type="GO" id="GO:0006542">
    <property type="term" value="P:glutamine biosynthetic process"/>
    <property type="evidence" value="ECO:0007669"/>
    <property type="project" value="InterPro"/>
</dbReference>
<comment type="catalytic activity">
    <reaction evidence="8">
        <text>L-glutamate + NH4(+) + ATP = L-glutamine + ADP + phosphate + H(+)</text>
        <dbReference type="Rhea" id="RHEA:16169"/>
        <dbReference type="ChEBI" id="CHEBI:15378"/>
        <dbReference type="ChEBI" id="CHEBI:28938"/>
        <dbReference type="ChEBI" id="CHEBI:29985"/>
        <dbReference type="ChEBI" id="CHEBI:30616"/>
        <dbReference type="ChEBI" id="CHEBI:43474"/>
        <dbReference type="ChEBI" id="CHEBI:58359"/>
        <dbReference type="ChEBI" id="CHEBI:456216"/>
        <dbReference type="EC" id="6.3.1.2"/>
    </reaction>
</comment>
<comment type="subcellular location">
    <subcellularLocation>
        <location evidence="1">Cytoplasm</location>
    </subcellularLocation>
</comment>
<dbReference type="InterPro" id="IPR008146">
    <property type="entry name" value="Gln_synth_cat_dom"/>
</dbReference>
<evidence type="ECO:0000256" key="7">
    <source>
        <dbReference type="ARBA" id="ARBA00022840"/>
    </source>
</evidence>
<comment type="similarity">
    <text evidence="2">Belongs to the glutamine synthetase family.</text>
</comment>
<dbReference type="PANTHER" id="PTHR20852:SF57">
    <property type="entry name" value="GLUTAMINE SYNTHETASE 2 CYTOPLASMIC"/>
    <property type="match status" value="1"/>
</dbReference>
<dbReference type="SMART" id="SM01230">
    <property type="entry name" value="Gln-synt_C"/>
    <property type="match status" value="1"/>
</dbReference>
<dbReference type="GO" id="GO:0005737">
    <property type="term" value="C:cytoplasm"/>
    <property type="evidence" value="ECO:0007669"/>
    <property type="project" value="UniProtKB-SubCell"/>
</dbReference>
<evidence type="ECO:0000259" key="10">
    <source>
        <dbReference type="PROSITE" id="PS51987"/>
    </source>
</evidence>
<dbReference type="FunFam" id="3.30.590.10:FF:000011">
    <property type="entry name" value="Glutamine synthetase"/>
    <property type="match status" value="1"/>
</dbReference>
<dbReference type="InterPro" id="IPR036651">
    <property type="entry name" value="Gln_synt_N_sf"/>
</dbReference>
<keyword evidence="4" id="KW-0963">Cytoplasm</keyword>
<evidence type="ECO:0000256" key="4">
    <source>
        <dbReference type="ARBA" id="ARBA00022490"/>
    </source>
</evidence>
<name>A0A6C0IPM3_9ZZZZ</name>
<evidence type="ECO:0000256" key="2">
    <source>
        <dbReference type="ARBA" id="ARBA00009897"/>
    </source>
</evidence>
<dbReference type="AlphaFoldDB" id="A0A6C0IPM3"/>
<dbReference type="PANTHER" id="PTHR20852">
    <property type="entry name" value="GLUTAMINE SYNTHETASE"/>
    <property type="match status" value="1"/>
</dbReference>
<accession>A0A6C0IPM3</accession>
<evidence type="ECO:0000256" key="3">
    <source>
        <dbReference type="ARBA" id="ARBA00012937"/>
    </source>
</evidence>
<dbReference type="PROSITE" id="PS00181">
    <property type="entry name" value="GLNA_ATP"/>
    <property type="match status" value="1"/>
</dbReference>
<dbReference type="GO" id="GO:0005524">
    <property type="term" value="F:ATP binding"/>
    <property type="evidence" value="ECO:0007669"/>
    <property type="project" value="UniProtKB-KW"/>
</dbReference>
<dbReference type="PROSITE" id="PS51986">
    <property type="entry name" value="GS_BETA_GRASP"/>
    <property type="match status" value="1"/>
</dbReference>
<protein>
    <recommendedName>
        <fullName evidence="3">glutamine synthetase</fullName>
        <ecNumber evidence="3">6.3.1.2</ecNumber>
    </recommendedName>
</protein>
<dbReference type="InterPro" id="IPR027303">
    <property type="entry name" value="Gln_synth_gly_rich_site"/>
</dbReference>
<evidence type="ECO:0000256" key="8">
    <source>
        <dbReference type="ARBA" id="ARBA00049436"/>
    </source>
</evidence>
<organism evidence="11">
    <name type="scientific">viral metagenome</name>
    <dbReference type="NCBI Taxonomy" id="1070528"/>
    <lineage>
        <taxon>unclassified sequences</taxon>
        <taxon>metagenomes</taxon>
        <taxon>organismal metagenomes</taxon>
    </lineage>
</organism>
<keyword evidence="5" id="KW-0436">Ligase</keyword>
<evidence type="ECO:0000313" key="11">
    <source>
        <dbReference type="EMBL" id="QHT95164.1"/>
    </source>
</evidence>